<dbReference type="RefSeq" id="WP_011269846.1">
    <property type="nucleotide sequence ID" value="NC_007086.1"/>
</dbReference>
<sequence>MTVQLSHFDPDVTYALQKKFDCGVEVINNFVKNSLKQQVRKSLSVAYVLTDASESDKFIGFYTIAQHHIKVLPESIYSGSLPNAIPCSRLIMLGVDKGYQGKKYGSMLMKHALELTKNAARQIGSFGMYLDADPGAVNFYTSLGFHLLNGNAAPSPSPMFIPISSIA</sequence>
<dbReference type="AlphaFoldDB" id="A0A0H2X7Z2"/>
<dbReference type="HOGENOM" id="CLU_101288_3_0_6"/>
<dbReference type="CDD" id="cd04301">
    <property type="entry name" value="NAT_SF"/>
    <property type="match status" value="1"/>
</dbReference>
<comment type="catalytic activity">
    <reaction evidence="6">
        <text>glycyl-tRNA(Gly) + acetyl-CoA = N-acetylglycyl-tRNA(Gly) + CoA + H(+)</text>
        <dbReference type="Rhea" id="RHEA:81867"/>
        <dbReference type="Rhea" id="RHEA-COMP:9683"/>
        <dbReference type="Rhea" id="RHEA-COMP:19766"/>
        <dbReference type="ChEBI" id="CHEBI:15378"/>
        <dbReference type="ChEBI" id="CHEBI:57287"/>
        <dbReference type="ChEBI" id="CHEBI:57288"/>
        <dbReference type="ChEBI" id="CHEBI:78522"/>
        <dbReference type="ChEBI" id="CHEBI:232036"/>
    </reaction>
</comment>
<evidence type="ECO:0000313" key="9">
    <source>
        <dbReference type="Proteomes" id="UP000000420"/>
    </source>
</evidence>
<evidence type="ECO:0000256" key="4">
    <source>
        <dbReference type="ARBA" id="ARBA00022679"/>
    </source>
</evidence>
<dbReference type="InterPro" id="IPR000182">
    <property type="entry name" value="GNAT_dom"/>
</dbReference>
<dbReference type="InterPro" id="IPR016181">
    <property type="entry name" value="Acyl_CoA_acyltransferase"/>
</dbReference>
<keyword evidence="4" id="KW-0808">Transferase</keyword>
<accession>A0A0H2X7Z2</accession>
<evidence type="ECO:0000256" key="3">
    <source>
        <dbReference type="ARBA" id="ARBA00022649"/>
    </source>
</evidence>
<evidence type="ECO:0000256" key="1">
    <source>
        <dbReference type="ARBA" id="ARBA00009342"/>
    </source>
</evidence>
<protein>
    <recommendedName>
        <fullName evidence="7">N-acetyltransferase domain-containing protein</fullName>
    </recommendedName>
</protein>
<dbReference type="Pfam" id="PF13508">
    <property type="entry name" value="Acetyltransf_7"/>
    <property type="match status" value="1"/>
</dbReference>
<keyword evidence="3" id="KW-1277">Toxin-antitoxin system</keyword>
<gene>
    <name evidence="8" type="ordered locus">XC_2422</name>
</gene>
<dbReference type="EMBL" id="CP000050">
    <property type="protein sequence ID" value="AAY49472.1"/>
    <property type="molecule type" value="Genomic_DNA"/>
</dbReference>
<dbReference type="PANTHER" id="PTHR36449">
    <property type="entry name" value="ACETYLTRANSFERASE-RELATED"/>
    <property type="match status" value="1"/>
</dbReference>
<dbReference type="SUPFAM" id="SSF55729">
    <property type="entry name" value="Acyl-CoA N-acyltransferases (Nat)"/>
    <property type="match status" value="1"/>
</dbReference>
<dbReference type="PROSITE" id="PS51186">
    <property type="entry name" value="GNAT"/>
    <property type="match status" value="1"/>
</dbReference>
<evidence type="ECO:0000313" key="8">
    <source>
        <dbReference type="EMBL" id="AAY49472.1"/>
    </source>
</evidence>
<keyword evidence="2" id="KW-0678">Repressor</keyword>
<dbReference type="PANTHER" id="PTHR36449:SF1">
    <property type="entry name" value="ACETYLTRANSFERASE"/>
    <property type="match status" value="1"/>
</dbReference>
<dbReference type="GO" id="GO:0016747">
    <property type="term" value="F:acyltransferase activity, transferring groups other than amino-acyl groups"/>
    <property type="evidence" value="ECO:0007669"/>
    <property type="project" value="InterPro"/>
</dbReference>
<comment type="similarity">
    <text evidence="1">Belongs to the acetyltransferase family. GNAT subfamily.</text>
</comment>
<evidence type="ECO:0000256" key="5">
    <source>
        <dbReference type="ARBA" id="ARBA00023315"/>
    </source>
</evidence>
<feature type="domain" description="N-acetyltransferase" evidence="7">
    <location>
        <begin position="1"/>
        <end position="164"/>
    </location>
</feature>
<dbReference type="KEGG" id="xcb:XC_2422"/>
<keyword evidence="5" id="KW-0012">Acyltransferase</keyword>
<organism evidence="8 9">
    <name type="scientific">Xanthomonas campestris pv. campestris (strain 8004)</name>
    <dbReference type="NCBI Taxonomy" id="314565"/>
    <lineage>
        <taxon>Bacteria</taxon>
        <taxon>Pseudomonadati</taxon>
        <taxon>Pseudomonadota</taxon>
        <taxon>Gammaproteobacteria</taxon>
        <taxon>Lysobacterales</taxon>
        <taxon>Lysobacteraceae</taxon>
        <taxon>Xanthomonas</taxon>
    </lineage>
</organism>
<proteinExistence type="inferred from homology"/>
<dbReference type="Proteomes" id="UP000000420">
    <property type="component" value="Chromosome"/>
</dbReference>
<evidence type="ECO:0000256" key="6">
    <source>
        <dbReference type="ARBA" id="ARBA00049880"/>
    </source>
</evidence>
<evidence type="ECO:0000259" key="7">
    <source>
        <dbReference type="PROSITE" id="PS51186"/>
    </source>
</evidence>
<name>A0A0H2X7Z2_XANC8</name>
<evidence type="ECO:0000256" key="2">
    <source>
        <dbReference type="ARBA" id="ARBA00022491"/>
    </source>
</evidence>
<reference evidence="8 9" key="1">
    <citation type="journal article" date="2005" name="Genome Res.">
        <title>Comparative and functional genomic analyses of the pathogenicity of phytopathogen Xanthomonas campestris pv. campestris.</title>
        <authorList>
            <person name="Qian W."/>
            <person name="Jia Y."/>
            <person name="Ren S.X."/>
            <person name="He Y.Q."/>
            <person name="Feng J.X."/>
            <person name="Lu L.F."/>
            <person name="Sun Q."/>
            <person name="Ying G."/>
            <person name="Tang D.J."/>
            <person name="Tang H."/>
            <person name="Wu W."/>
            <person name="Hao P."/>
            <person name="Wang L."/>
            <person name="Jiang B.L."/>
            <person name="Zeng S."/>
            <person name="Gu W.Y."/>
            <person name="Lu G."/>
            <person name="Rong L."/>
            <person name="Tian Y."/>
            <person name="Yao Z."/>
            <person name="Fu G."/>
            <person name="Chen B."/>
            <person name="Fang R."/>
            <person name="Qiang B."/>
            <person name="Chen Z."/>
            <person name="Zhao G.P."/>
            <person name="Tang J.L."/>
            <person name="He C."/>
        </authorList>
    </citation>
    <scope>NUCLEOTIDE SEQUENCE [LARGE SCALE GENOMIC DNA]</scope>
    <source>
        <strain evidence="8 9">8004</strain>
    </source>
</reference>
<dbReference type="Gene3D" id="3.40.630.30">
    <property type="match status" value="1"/>
</dbReference>